<name>A0AAV9P711_9PEZI</name>
<dbReference type="GO" id="GO:0006351">
    <property type="term" value="P:DNA-templated transcription"/>
    <property type="evidence" value="ECO:0007669"/>
    <property type="project" value="InterPro"/>
</dbReference>
<feature type="region of interest" description="Disordered" evidence="3">
    <location>
        <begin position="1"/>
        <end position="30"/>
    </location>
</feature>
<evidence type="ECO:0000256" key="2">
    <source>
        <dbReference type="ARBA" id="ARBA00023242"/>
    </source>
</evidence>
<dbReference type="Proteomes" id="UP001337655">
    <property type="component" value="Unassembled WGS sequence"/>
</dbReference>
<dbReference type="Pfam" id="PF04082">
    <property type="entry name" value="Fungal_trans"/>
    <property type="match status" value="1"/>
</dbReference>
<sequence>MISSAQSLQDEPGSNLEEYDASGVDDPGHLMFGPQSKARYISPVHFAMISEEINDINELLRNQQRFFVNNADDESESESEQHTHPGGLAVRLRGDRRTYGDIFPDVPAFRPQDVAVGQYARNPDVTELLRALPSQHQCAGLIRAYLAGYHSVSPLFHSPSFWQQAREFFQSNQVEHTENDTSIHFLALLLAVLFAGTVVSPRSYVRTMFGNDAVREELSARLYRTAVRGIRMSDFPRVPSIQSFTAFIIVDATWLRAEQPLTCCSFVGLAVRVAQMLGLHEDPSKFPVIDRIETHVRRQLFWHLVSLDCQVALASGLPAIIGSKLYDVSPITELSESAITSPPVEGSETIKEIGKTFVAGKFEFYRRMSDFLHLLHNDSLNESDLDRLLETIHENQTDLYARRERVATVVQDSITDGEPASGAAIFAKLTKMCLSMFAAKPFAVMYGPVRRHGLLQKLFEKEPTEYLHRFLRLTQCNDFQPWHWCWPGQHQPLYSIMALLQELEDRPFDTLAMQTRRLIDLAILMCGPQANEGILSHEDGDSDARPLHEGGAEAWVFIRRARERAWQKADLDPSILLCPASAKEIHFDGFPGQFDDIALPDHDPFEDNWLGSYPELGPDWQAFFADFPSDWNFDL</sequence>
<dbReference type="GO" id="GO:0005634">
    <property type="term" value="C:nucleus"/>
    <property type="evidence" value="ECO:0007669"/>
    <property type="project" value="UniProtKB-SubCell"/>
</dbReference>
<proteinExistence type="predicted"/>
<dbReference type="GeneID" id="89928544"/>
<protein>
    <recommendedName>
        <fullName evidence="4">Xylanolytic transcriptional activator regulatory domain-containing protein</fullName>
    </recommendedName>
</protein>
<keyword evidence="2" id="KW-0539">Nucleus</keyword>
<dbReference type="RefSeq" id="XP_064657215.1">
    <property type="nucleotide sequence ID" value="XM_064804445.1"/>
</dbReference>
<keyword evidence="6" id="KW-1185">Reference proteome</keyword>
<comment type="subcellular location">
    <subcellularLocation>
        <location evidence="1">Nucleus</location>
    </subcellularLocation>
</comment>
<dbReference type="InterPro" id="IPR050613">
    <property type="entry name" value="Sec_Metabolite_Reg"/>
</dbReference>
<dbReference type="PANTHER" id="PTHR31001">
    <property type="entry name" value="UNCHARACTERIZED TRANSCRIPTIONAL REGULATORY PROTEIN"/>
    <property type="match status" value="1"/>
</dbReference>
<dbReference type="EMBL" id="JAVRRT010000011">
    <property type="protein sequence ID" value="KAK5167509.1"/>
    <property type="molecule type" value="Genomic_DNA"/>
</dbReference>
<comment type="caution">
    <text evidence="5">The sequence shown here is derived from an EMBL/GenBank/DDBJ whole genome shotgun (WGS) entry which is preliminary data.</text>
</comment>
<dbReference type="CDD" id="cd12148">
    <property type="entry name" value="fungal_TF_MHR"/>
    <property type="match status" value="1"/>
</dbReference>
<feature type="domain" description="Xylanolytic transcriptional activator regulatory" evidence="4">
    <location>
        <begin position="263"/>
        <end position="337"/>
    </location>
</feature>
<reference evidence="5 6" key="1">
    <citation type="submission" date="2023-08" db="EMBL/GenBank/DDBJ databases">
        <title>Black Yeasts Isolated from many extreme environments.</title>
        <authorList>
            <person name="Coleine C."/>
            <person name="Stajich J.E."/>
            <person name="Selbmann L."/>
        </authorList>
    </citation>
    <scope>NUCLEOTIDE SEQUENCE [LARGE SCALE GENOMIC DNA]</scope>
    <source>
        <strain evidence="5 6">CCFEE 5935</strain>
    </source>
</reference>
<gene>
    <name evidence="5" type="ORF">LTR77_007208</name>
</gene>
<dbReference type="PANTHER" id="PTHR31001:SF79">
    <property type="entry name" value="ZN(II)2CYS6 TRANSCRIPTION FACTOR (EUROFUNG)"/>
    <property type="match status" value="1"/>
</dbReference>
<evidence type="ECO:0000256" key="1">
    <source>
        <dbReference type="ARBA" id="ARBA00004123"/>
    </source>
</evidence>
<evidence type="ECO:0000313" key="5">
    <source>
        <dbReference type="EMBL" id="KAK5167509.1"/>
    </source>
</evidence>
<dbReference type="AlphaFoldDB" id="A0AAV9P711"/>
<organism evidence="5 6">
    <name type="scientific">Saxophila tyrrhenica</name>
    <dbReference type="NCBI Taxonomy" id="1690608"/>
    <lineage>
        <taxon>Eukaryota</taxon>
        <taxon>Fungi</taxon>
        <taxon>Dikarya</taxon>
        <taxon>Ascomycota</taxon>
        <taxon>Pezizomycotina</taxon>
        <taxon>Dothideomycetes</taxon>
        <taxon>Dothideomycetidae</taxon>
        <taxon>Mycosphaerellales</taxon>
        <taxon>Extremaceae</taxon>
        <taxon>Saxophila</taxon>
    </lineage>
</organism>
<evidence type="ECO:0000259" key="4">
    <source>
        <dbReference type="SMART" id="SM00906"/>
    </source>
</evidence>
<dbReference type="GO" id="GO:0008270">
    <property type="term" value="F:zinc ion binding"/>
    <property type="evidence" value="ECO:0007669"/>
    <property type="project" value="InterPro"/>
</dbReference>
<dbReference type="GO" id="GO:0003677">
    <property type="term" value="F:DNA binding"/>
    <property type="evidence" value="ECO:0007669"/>
    <property type="project" value="InterPro"/>
</dbReference>
<dbReference type="SMART" id="SM00906">
    <property type="entry name" value="Fungal_trans"/>
    <property type="match status" value="1"/>
</dbReference>
<evidence type="ECO:0000313" key="6">
    <source>
        <dbReference type="Proteomes" id="UP001337655"/>
    </source>
</evidence>
<evidence type="ECO:0000256" key="3">
    <source>
        <dbReference type="SAM" id="MobiDB-lite"/>
    </source>
</evidence>
<dbReference type="InterPro" id="IPR007219">
    <property type="entry name" value="XnlR_reg_dom"/>
</dbReference>
<accession>A0AAV9P711</accession>